<dbReference type="PANTHER" id="PTHR21567">
    <property type="entry name" value="CLASP"/>
    <property type="match status" value="1"/>
</dbReference>
<keyword evidence="6" id="KW-0963">Cytoplasm</keyword>
<evidence type="ECO:0000256" key="5">
    <source>
        <dbReference type="ARBA" id="ARBA00022776"/>
    </source>
</evidence>
<evidence type="ECO:0000313" key="10">
    <source>
        <dbReference type="EMBL" id="GAW07902.1"/>
    </source>
</evidence>
<evidence type="ECO:0000256" key="6">
    <source>
        <dbReference type="ARBA" id="ARBA00023212"/>
    </source>
</evidence>
<gene>
    <name evidence="10" type="ORF">LENED_009927</name>
</gene>
<dbReference type="InterPro" id="IPR016024">
    <property type="entry name" value="ARM-type_fold"/>
</dbReference>
<accession>A0A1Q3EL27</accession>
<dbReference type="PROSITE" id="PS50077">
    <property type="entry name" value="HEAT_REPEAT"/>
    <property type="match status" value="1"/>
</dbReference>
<dbReference type="GO" id="GO:0008017">
    <property type="term" value="F:microtubule binding"/>
    <property type="evidence" value="ECO:0007669"/>
    <property type="project" value="TreeGrafter"/>
</dbReference>
<reference evidence="10 11" key="1">
    <citation type="submission" date="2016-08" db="EMBL/GenBank/DDBJ databases">
        <authorList>
            <consortium name="Lentinula edodes genome sequencing consortium"/>
            <person name="Sakamoto Y."/>
            <person name="Nakade K."/>
            <person name="Sato S."/>
            <person name="Yoshida Y."/>
            <person name="Miyazaki K."/>
            <person name="Natsume S."/>
            <person name="Konno N."/>
        </authorList>
    </citation>
    <scope>NUCLEOTIDE SEQUENCE [LARGE SCALE GENOMIC DNA]</scope>
    <source>
        <strain evidence="10 11">NBRC 111202</strain>
    </source>
</reference>
<dbReference type="SUPFAM" id="SSF48371">
    <property type="entry name" value="ARM repeat"/>
    <property type="match status" value="1"/>
</dbReference>
<keyword evidence="6" id="KW-0206">Cytoskeleton</keyword>
<feature type="region of interest" description="Disordered" evidence="8">
    <location>
        <begin position="323"/>
        <end position="348"/>
    </location>
</feature>
<feature type="compositionally biased region" description="Low complexity" evidence="8">
    <location>
        <begin position="457"/>
        <end position="471"/>
    </location>
</feature>
<evidence type="ECO:0000259" key="9">
    <source>
        <dbReference type="Pfam" id="PF12348"/>
    </source>
</evidence>
<reference evidence="10 11" key="2">
    <citation type="submission" date="2017-02" db="EMBL/GenBank/DDBJ databases">
        <title>A genome survey and senescence transcriptome analysis in Lentinula edodes.</title>
        <authorList>
            <person name="Sakamoto Y."/>
            <person name="Nakade K."/>
            <person name="Sato S."/>
            <person name="Yoshida Y."/>
            <person name="Miyazaki K."/>
            <person name="Natsume S."/>
            <person name="Konno N."/>
        </authorList>
    </citation>
    <scope>NUCLEOTIDE SEQUENCE [LARGE SCALE GENOMIC DNA]</scope>
    <source>
        <strain evidence="10 11">NBRC 111202</strain>
    </source>
</reference>
<feature type="compositionally biased region" description="Low complexity" evidence="8">
    <location>
        <begin position="490"/>
        <end position="501"/>
    </location>
</feature>
<feature type="compositionally biased region" description="Basic and acidic residues" evidence="8">
    <location>
        <begin position="861"/>
        <end position="880"/>
    </location>
</feature>
<feature type="repeat" description="HEAT" evidence="7">
    <location>
        <begin position="133"/>
        <end position="171"/>
    </location>
</feature>
<feature type="compositionally biased region" description="Low complexity" evidence="8">
    <location>
        <begin position="248"/>
        <end position="262"/>
    </location>
</feature>
<evidence type="ECO:0000256" key="8">
    <source>
        <dbReference type="SAM" id="MobiDB-lite"/>
    </source>
</evidence>
<sequence length="888" mass="94911">MSRSLMDNLASIRTDISLTETEDSWEKICRGIVSFSEFIRASSTNGTHEIITKARELHRPIINAMKSERTRLSGPAIDLISTLASELGTDFEPLLHLFFPTLLLLCARTSKVVVGRARSCILCIIETTQLVTVIPYFIQAIRDKSVSLRTVAAESTLACLNSLNPPDLEKEERTKDIEAFIKMSVRDANAEVRKIGKQIYQAYELLLPNKAESFIAPLTPTSKKYLGLSSRPKSAIELGGVLGPPPQVSSSSSSRVPDSKPQAPKLVKKASQASLPSSVSSRTQPGPHVQRGIANSTSRSRPHSAMDLHAGPTREDTHLAHLSQNNPVRPNLPLSRSESAATSNGHFRSTSTTLLAHNASCKPTNVSAAPQRVLVAPVPNVPAPSFKSTSGPVRVDPRAVRDHNPPGSKKPALSSDESDVTAKKSDVKSVRDKVESKKTELPKLVSESKEESRKEGSNSLLNKRSLRSLNKIQQPPNGKNGQNPRDALKTSTSSVTTASTSKIPSVSSQTKNAPHYTQPVASSRARTVSASTSASVAARAPFPRTRTISSSASTSSLDVSAKTRPPAVRARTASSTAASTSAAIVAVARSRETTTSNSIDANSSRSATSSKTLSKPVWGSSSGTRSVVPVPGKRVARTDVPKPSITGGKRSGKQKRPSVVPEELDEVATPHDDEDEVVAPHDDENDVKSADTSITEGEGVEETASVDKVIVQTNELDAESLEGEDKSSEFSLNTRTGARELESPLIDFSVMREGESTTQSALVTPENEGVGSAALVTHVTNQTPGLTQAGAPNQDMTTSPLPVKVTVTPSSSSLLETPVRVHDLTTPMGVQATPISALLSSIQRGFLFTPATPLSPPDSYLPKEEDVEREHSSLDWKGRQALETMDMN</sequence>
<dbReference type="GO" id="GO:0005881">
    <property type="term" value="C:cytoplasmic microtubule"/>
    <property type="evidence" value="ECO:0007669"/>
    <property type="project" value="TreeGrafter"/>
</dbReference>
<comment type="caution">
    <text evidence="10">The sequence shown here is derived from an EMBL/GenBank/DDBJ whole genome shotgun (WGS) entry which is preliminary data.</text>
</comment>
<name>A0A1Q3EL27_LENED</name>
<comment type="similarity">
    <text evidence="2">Belongs to the CLASP family.</text>
</comment>
<dbReference type="Proteomes" id="UP000188533">
    <property type="component" value="Unassembled WGS sequence"/>
</dbReference>
<dbReference type="GO" id="GO:1902903">
    <property type="term" value="P:regulation of supramolecular fiber organization"/>
    <property type="evidence" value="ECO:0007669"/>
    <property type="project" value="UniProtKB-ARBA"/>
</dbReference>
<feature type="compositionally biased region" description="Polar residues" evidence="8">
    <location>
        <begin position="472"/>
        <end position="483"/>
    </location>
</feature>
<dbReference type="Pfam" id="PF12348">
    <property type="entry name" value="CLASP_N"/>
    <property type="match status" value="1"/>
</dbReference>
<feature type="compositionally biased region" description="Low complexity" evidence="8">
    <location>
        <begin position="567"/>
        <end position="588"/>
    </location>
</feature>
<evidence type="ECO:0000256" key="4">
    <source>
        <dbReference type="ARBA" id="ARBA00022701"/>
    </source>
</evidence>
<comment type="subcellular location">
    <subcellularLocation>
        <location evidence="1">Cytoplasm</location>
        <location evidence="1">Cytoskeleton</location>
        <location evidence="1">Spindle</location>
    </subcellularLocation>
</comment>
<evidence type="ECO:0000313" key="11">
    <source>
        <dbReference type="Proteomes" id="UP000188533"/>
    </source>
</evidence>
<evidence type="ECO:0000256" key="2">
    <source>
        <dbReference type="ARBA" id="ARBA00009549"/>
    </source>
</evidence>
<feature type="compositionally biased region" description="Basic and acidic residues" evidence="8">
    <location>
        <begin position="420"/>
        <end position="456"/>
    </location>
</feature>
<dbReference type="InterPro" id="IPR011989">
    <property type="entry name" value="ARM-like"/>
</dbReference>
<dbReference type="Gene3D" id="1.25.10.10">
    <property type="entry name" value="Leucine-rich Repeat Variant"/>
    <property type="match status" value="1"/>
</dbReference>
<dbReference type="GO" id="GO:0090307">
    <property type="term" value="P:mitotic spindle assembly"/>
    <property type="evidence" value="ECO:0007669"/>
    <property type="project" value="TreeGrafter"/>
</dbReference>
<dbReference type="GO" id="GO:1990023">
    <property type="term" value="C:mitotic spindle midzone"/>
    <property type="evidence" value="ECO:0007669"/>
    <property type="project" value="TreeGrafter"/>
</dbReference>
<keyword evidence="11" id="KW-1185">Reference proteome</keyword>
<dbReference type="InterPro" id="IPR024395">
    <property type="entry name" value="CLASP_N_dom"/>
</dbReference>
<feature type="compositionally biased region" description="Low complexity" evidence="8">
    <location>
        <begin position="598"/>
        <end position="615"/>
    </location>
</feature>
<feature type="domain" description="CLASP N-terminal" evidence="9">
    <location>
        <begin position="19"/>
        <end position="226"/>
    </location>
</feature>
<feature type="compositionally biased region" description="Basic and acidic residues" evidence="8">
    <location>
        <begin position="395"/>
        <end position="404"/>
    </location>
</feature>
<dbReference type="GO" id="GO:0051301">
    <property type="term" value="P:cell division"/>
    <property type="evidence" value="ECO:0007669"/>
    <property type="project" value="UniProtKB-KW"/>
</dbReference>
<protein>
    <submittedName>
        <fullName evidence="10">Protein stu1</fullName>
    </submittedName>
</protein>
<keyword evidence="4" id="KW-0493">Microtubule</keyword>
<dbReference type="EMBL" id="BDGU01000528">
    <property type="protein sequence ID" value="GAW07902.1"/>
    <property type="molecule type" value="Genomic_DNA"/>
</dbReference>
<dbReference type="STRING" id="5353.A0A1Q3EL27"/>
<feature type="compositionally biased region" description="Low complexity" evidence="8">
    <location>
        <begin position="520"/>
        <end position="540"/>
    </location>
</feature>
<feature type="compositionally biased region" description="Polar residues" evidence="8">
    <location>
        <begin position="502"/>
        <end position="512"/>
    </location>
</feature>
<organism evidence="10 11">
    <name type="scientific">Lentinula edodes</name>
    <name type="common">Shiitake mushroom</name>
    <name type="synonym">Lentinus edodes</name>
    <dbReference type="NCBI Taxonomy" id="5353"/>
    <lineage>
        <taxon>Eukaryota</taxon>
        <taxon>Fungi</taxon>
        <taxon>Dikarya</taxon>
        <taxon>Basidiomycota</taxon>
        <taxon>Agaricomycotina</taxon>
        <taxon>Agaricomycetes</taxon>
        <taxon>Agaricomycetidae</taxon>
        <taxon>Agaricales</taxon>
        <taxon>Marasmiineae</taxon>
        <taxon>Omphalotaceae</taxon>
        <taxon>Lentinula</taxon>
    </lineage>
</organism>
<proteinExistence type="inferred from homology"/>
<dbReference type="GO" id="GO:0005876">
    <property type="term" value="C:spindle microtubule"/>
    <property type="evidence" value="ECO:0007669"/>
    <property type="project" value="TreeGrafter"/>
</dbReference>
<feature type="compositionally biased region" description="Acidic residues" evidence="8">
    <location>
        <begin position="662"/>
        <end position="677"/>
    </location>
</feature>
<dbReference type="GO" id="GO:0005815">
    <property type="term" value="C:microtubule organizing center"/>
    <property type="evidence" value="ECO:0007669"/>
    <property type="project" value="TreeGrafter"/>
</dbReference>
<feature type="region of interest" description="Disordered" evidence="8">
    <location>
        <begin position="852"/>
        <end position="888"/>
    </location>
</feature>
<feature type="region of interest" description="Disordered" evidence="8">
    <location>
        <begin position="237"/>
        <end position="311"/>
    </location>
</feature>
<evidence type="ECO:0000256" key="1">
    <source>
        <dbReference type="ARBA" id="ARBA00004186"/>
    </source>
</evidence>
<keyword evidence="5" id="KW-0498">Mitosis</keyword>
<keyword evidence="5" id="KW-0131">Cell cycle</keyword>
<evidence type="ECO:0000256" key="7">
    <source>
        <dbReference type="PROSITE-ProRule" id="PRU00103"/>
    </source>
</evidence>
<dbReference type="AlphaFoldDB" id="A0A1Q3EL27"/>
<feature type="compositionally biased region" description="Low complexity" evidence="8">
    <location>
        <begin position="271"/>
        <end position="281"/>
    </location>
</feature>
<dbReference type="PANTHER" id="PTHR21567:SF60">
    <property type="entry name" value="CLASP N-TERMINAL DOMAIN-CONTAINING PROTEIN"/>
    <property type="match status" value="1"/>
</dbReference>
<evidence type="ECO:0000256" key="3">
    <source>
        <dbReference type="ARBA" id="ARBA00022618"/>
    </source>
</evidence>
<feature type="region of interest" description="Disordered" evidence="8">
    <location>
        <begin position="380"/>
        <end position="701"/>
    </location>
</feature>
<keyword evidence="3" id="KW-0132">Cell division</keyword>
<feature type="compositionally biased region" description="Low complexity" evidence="8">
    <location>
        <begin position="549"/>
        <end position="560"/>
    </location>
</feature>
<feature type="compositionally biased region" description="Basic and acidic residues" evidence="8">
    <location>
        <begin position="678"/>
        <end position="689"/>
    </location>
</feature>
<dbReference type="InterPro" id="IPR021133">
    <property type="entry name" value="HEAT_type_2"/>
</dbReference>
<dbReference type="GO" id="GO:0031110">
    <property type="term" value="P:regulation of microtubule polymerization or depolymerization"/>
    <property type="evidence" value="ECO:0007669"/>
    <property type="project" value="UniProtKB-ARBA"/>
</dbReference>